<dbReference type="InterPro" id="IPR027268">
    <property type="entry name" value="Peptidase_M4/M1_CTD_sf"/>
</dbReference>
<keyword evidence="2" id="KW-1133">Transmembrane helix</keyword>
<sequence length="1234" mass="138593">MTTVNHQLTMFRDVFLFELRYRFRQPSTYIYFGILFAIGFIFLAVEETFFGPSTGGKVFKNAPDTLANFHLGGSMLAMFITAAIVGTPIYRDDKEGITGLLYTTPLHKPAYLGGRFLASLLVIWFIMCGTSLGAMVGSMMPWLNPAKYGPFRLDAYLGPLLGGSFVNAFFAGCVFFSAYLLTRSSLVIYLGGIVLFLLYNIAGVVTTNLSNEHLAGLLDPFGLDTRTVVTKYWTIAERNTKLLPFGSGDMLENRLLWAGIGLLLLGISYASFRMGAPRSSGRPAALEAAPTPVPGAGIRRSPVVFGAGTGLWQLRQLTWVQFLNVVRAWSFRALVFFGVVNVLFSAYYRYTGDRVQMPVTYEILSLINNGFGLFFLIIITVYSGELVWRERETKLQLVFDALPMPNWVPFISKLLALVGTQVVLYSALVLVGVGVQLFRGYHGLEPDLYAKDFLLQLVNIILLCILSMAVQAIVNNKYVGYTVMILFYVVVFIAPDALGVHHVLLKYDGTIPYTYSDMNGYGHFVAPLLWVNLYYMAAALLLAVLTNLLWVRGAETSARQRGRLFGQRFGGGARLALAGAVVAVLGLGGYVYYNTNVENQYFAPKGLEARSARTERLYKRYEHLGQPKIIATKLAVDLYPTASPRRYQMAGTLMLLNQESRPLDTLFVNYDPSRAVQTTLTPGRPATVLLDDPEAGVRLYRLGQPLAPGDSLPLVVQVRYAARGFTSRSQDQSVFSWATIPPEDRLTANGTFLDGTGVRIGYQPDGELEEDDIRQRNDLKPKERAPRLNDPSGLMTCAFTRDADYIRFETTVSTDADQTAIAPGYLQKEWTTNGRHYFHYRMDAPMMNFYSIQSARYAVRRDQWRDPNTGQAVAIEIYYHPTHAYNVPRMTDALKKGLTYYTKAFGPYQFRQVRIQEFPRYKSFAQSFPNTIPTSEGAGFISDLRDPERPDGVFFITNHELGHQWWGHQVVGGQVQGSSMLSESLAEYSSLMTCKHEFSGPLMQKRMRDELDQYLRGRRGERKKELPLMLVENQPYIHYNKGGMVFFALQDYIGEEKLNGAIKAFLDKTRYQTRPYTNTAEFVSYLKKATPDSLQYVVHDMFETITLFENQLDEATYTKRPDGKYNVRLTLRAAKMRADSLGNETPIKLADYVDIGIFGPDQAKKTEDYDASGKPLLFKKVKLTQPQTVLTFVVDGKPAKAGIDPYHKLIDRHYMDNVKAVAAGETKGTVVAQR</sequence>
<feature type="transmembrane region" description="Helical" evidence="2">
    <location>
        <begin position="453"/>
        <end position="474"/>
    </location>
</feature>
<feature type="transmembrane region" description="Helical" evidence="2">
    <location>
        <begin position="116"/>
        <end position="136"/>
    </location>
</feature>
<feature type="region of interest" description="Disordered" evidence="1">
    <location>
        <begin position="760"/>
        <end position="793"/>
    </location>
</feature>
<protein>
    <recommendedName>
        <fullName evidence="3">Peptidase M1 membrane alanine aminopeptidase domain-containing protein</fullName>
    </recommendedName>
</protein>
<evidence type="ECO:0000256" key="1">
    <source>
        <dbReference type="SAM" id="MobiDB-lite"/>
    </source>
</evidence>
<dbReference type="GO" id="GO:0008237">
    <property type="term" value="F:metallopeptidase activity"/>
    <property type="evidence" value="ECO:0007669"/>
    <property type="project" value="InterPro"/>
</dbReference>
<feature type="transmembrane region" description="Helical" evidence="2">
    <location>
        <begin position="572"/>
        <end position="593"/>
    </location>
</feature>
<evidence type="ECO:0000313" key="5">
    <source>
        <dbReference type="Proteomes" id="UP000317624"/>
    </source>
</evidence>
<dbReference type="GO" id="GO:0008270">
    <property type="term" value="F:zinc ion binding"/>
    <property type="evidence" value="ECO:0007669"/>
    <property type="project" value="InterPro"/>
</dbReference>
<dbReference type="OrthoDB" id="4567510at2"/>
<dbReference type="RefSeq" id="WP_144847406.1">
    <property type="nucleotide sequence ID" value="NZ_VMRJ01000002.1"/>
</dbReference>
<feature type="transmembrane region" description="Helical" evidence="2">
    <location>
        <begin position="481"/>
        <end position="504"/>
    </location>
</feature>
<feature type="transmembrane region" description="Helical" evidence="2">
    <location>
        <begin position="186"/>
        <end position="205"/>
    </location>
</feature>
<comment type="caution">
    <text evidence="4">The sequence shown here is derived from an EMBL/GenBank/DDBJ whole genome shotgun (WGS) entry which is preliminary data.</text>
</comment>
<feature type="transmembrane region" description="Helical" evidence="2">
    <location>
        <begin position="370"/>
        <end position="388"/>
    </location>
</feature>
<organism evidence="4 5">
    <name type="scientific">Hymenobacter setariae</name>
    <dbReference type="NCBI Taxonomy" id="2594794"/>
    <lineage>
        <taxon>Bacteria</taxon>
        <taxon>Pseudomonadati</taxon>
        <taxon>Bacteroidota</taxon>
        <taxon>Cytophagia</taxon>
        <taxon>Cytophagales</taxon>
        <taxon>Hymenobacteraceae</taxon>
        <taxon>Hymenobacter</taxon>
    </lineage>
</organism>
<dbReference type="InterPro" id="IPR025699">
    <property type="entry name" value="ABC2_memb-like"/>
</dbReference>
<feature type="domain" description="Peptidase M1 membrane alanine aminopeptidase" evidence="3">
    <location>
        <begin position="950"/>
        <end position="1098"/>
    </location>
</feature>
<name>A0A558BZL8_9BACT</name>
<dbReference type="Proteomes" id="UP000317624">
    <property type="component" value="Unassembled WGS sequence"/>
</dbReference>
<proteinExistence type="predicted"/>
<keyword evidence="5" id="KW-1185">Reference proteome</keyword>
<dbReference type="AlphaFoldDB" id="A0A558BZL8"/>
<keyword evidence="2" id="KW-0812">Transmembrane</keyword>
<dbReference type="SUPFAM" id="SSF55486">
    <property type="entry name" value="Metalloproteases ('zincins'), catalytic domain"/>
    <property type="match status" value="1"/>
</dbReference>
<keyword evidence="2" id="KW-0472">Membrane</keyword>
<feature type="transmembrane region" description="Helical" evidence="2">
    <location>
        <begin position="331"/>
        <end position="350"/>
    </location>
</feature>
<feature type="transmembrane region" description="Helical" evidence="2">
    <location>
        <begin position="255"/>
        <end position="272"/>
    </location>
</feature>
<reference evidence="4 5" key="1">
    <citation type="submission" date="2019-07" db="EMBL/GenBank/DDBJ databases">
        <title>Hymenobacter sp. straun FUR1 Genome sequencing and assembly.</title>
        <authorList>
            <person name="Chhetri G."/>
        </authorList>
    </citation>
    <scope>NUCLEOTIDE SEQUENCE [LARGE SCALE GENOMIC DNA]</scope>
    <source>
        <strain evidence="4 5">Fur1</strain>
    </source>
</reference>
<feature type="compositionally biased region" description="Basic and acidic residues" evidence="1">
    <location>
        <begin position="773"/>
        <end position="787"/>
    </location>
</feature>
<accession>A0A558BZL8</accession>
<gene>
    <name evidence="4" type="ORF">FNT36_11010</name>
</gene>
<dbReference type="Pfam" id="PF13346">
    <property type="entry name" value="ABC2_membrane_5"/>
    <property type="match status" value="1"/>
</dbReference>
<feature type="transmembrane region" description="Helical" evidence="2">
    <location>
        <begin position="414"/>
        <end position="433"/>
    </location>
</feature>
<dbReference type="Gene3D" id="1.10.390.10">
    <property type="entry name" value="Neutral Protease Domain 2"/>
    <property type="match status" value="1"/>
</dbReference>
<evidence type="ECO:0000259" key="3">
    <source>
        <dbReference type="Pfam" id="PF01433"/>
    </source>
</evidence>
<feature type="transmembrane region" description="Helical" evidence="2">
    <location>
        <begin position="65"/>
        <end position="85"/>
    </location>
</feature>
<feature type="transmembrane region" description="Helical" evidence="2">
    <location>
        <begin position="28"/>
        <end position="45"/>
    </location>
</feature>
<evidence type="ECO:0000313" key="4">
    <source>
        <dbReference type="EMBL" id="TVT41941.1"/>
    </source>
</evidence>
<dbReference type="EMBL" id="VMRJ01000002">
    <property type="protein sequence ID" value="TVT41941.1"/>
    <property type="molecule type" value="Genomic_DNA"/>
</dbReference>
<feature type="transmembrane region" description="Helical" evidence="2">
    <location>
        <begin position="524"/>
        <end position="551"/>
    </location>
</feature>
<dbReference type="Pfam" id="PF01433">
    <property type="entry name" value="Peptidase_M1"/>
    <property type="match status" value="1"/>
</dbReference>
<evidence type="ECO:0000256" key="2">
    <source>
        <dbReference type="SAM" id="Phobius"/>
    </source>
</evidence>
<dbReference type="InterPro" id="IPR014782">
    <property type="entry name" value="Peptidase_M1_dom"/>
</dbReference>
<feature type="transmembrane region" description="Helical" evidence="2">
    <location>
        <begin position="156"/>
        <end position="179"/>
    </location>
</feature>